<keyword evidence="1" id="KW-1133">Transmembrane helix</keyword>
<sequence length="325" mass="36173">MPTFSALQLVSLAMAALSLRALARAWRGRRYLFAEPIISGQLSLLVEIALFLLVPLGVLLHEVGHMVAVWLAGGRVTGFGYLLFLGWVEYIGVTDPFAHFWIALSGNLVSVALGIVMLIMGLLVKVRRPVSVVLLASGGLILATTLVFYPALDLVSGLYGDWMQLYSAPWPYPLWLGIVHGGLLLTGVALWRSRWLRWRVSERIGIPWRLDEADRRVLAWRQLAEAAERLGAEGSPLTVRCEVADGMPLLELRWEHRGRQRLLRAWIGERADMVEAVALTGEPPTPRASWRAVIPENALFVRPSPLVELLRRLQTATDALELDGR</sequence>
<dbReference type="EMBL" id="DSJL01000011">
    <property type="protein sequence ID" value="HEF65466.1"/>
    <property type="molecule type" value="Genomic_DNA"/>
</dbReference>
<dbReference type="AlphaFoldDB" id="A0A7C1K1Q4"/>
<organism evidence="2">
    <name type="scientific">Thermomicrobium roseum</name>
    <dbReference type="NCBI Taxonomy" id="500"/>
    <lineage>
        <taxon>Bacteria</taxon>
        <taxon>Pseudomonadati</taxon>
        <taxon>Thermomicrobiota</taxon>
        <taxon>Thermomicrobia</taxon>
        <taxon>Thermomicrobiales</taxon>
        <taxon>Thermomicrobiaceae</taxon>
        <taxon>Thermomicrobium</taxon>
    </lineage>
</organism>
<reference evidence="2" key="1">
    <citation type="journal article" date="2020" name="mSystems">
        <title>Genome- and Community-Level Interaction Insights into Carbon Utilization and Element Cycling Functions of Hydrothermarchaeota in Hydrothermal Sediment.</title>
        <authorList>
            <person name="Zhou Z."/>
            <person name="Liu Y."/>
            <person name="Xu W."/>
            <person name="Pan J."/>
            <person name="Luo Z.H."/>
            <person name="Li M."/>
        </authorList>
    </citation>
    <scope>NUCLEOTIDE SEQUENCE [LARGE SCALE GENOMIC DNA]</scope>
    <source>
        <strain evidence="2">SpSt-222</strain>
    </source>
</reference>
<evidence type="ECO:0008006" key="3">
    <source>
        <dbReference type="Google" id="ProtNLM"/>
    </source>
</evidence>
<proteinExistence type="predicted"/>
<keyword evidence="1" id="KW-0812">Transmembrane</keyword>
<gene>
    <name evidence="2" type="ORF">ENP47_07700</name>
</gene>
<comment type="caution">
    <text evidence="2">The sequence shown here is derived from an EMBL/GenBank/DDBJ whole genome shotgun (WGS) entry which is preliminary data.</text>
</comment>
<accession>A0A7C1K1Q4</accession>
<feature type="transmembrane region" description="Helical" evidence="1">
    <location>
        <begin position="130"/>
        <end position="152"/>
    </location>
</feature>
<name>A0A7C1K1Q4_THERO</name>
<feature type="transmembrane region" description="Helical" evidence="1">
    <location>
        <begin position="100"/>
        <end position="123"/>
    </location>
</feature>
<feature type="transmembrane region" description="Helical" evidence="1">
    <location>
        <begin position="67"/>
        <end position="88"/>
    </location>
</feature>
<feature type="transmembrane region" description="Helical" evidence="1">
    <location>
        <begin position="41"/>
        <end position="60"/>
    </location>
</feature>
<evidence type="ECO:0000256" key="1">
    <source>
        <dbReference type="SAM" id="Phobius"/>
    </source>
</evidence>
<protein>
    <recommendedName>
        <fullName evidence="3">M50 family peptidase</fullName>
    </recommendedName>
</protein>
<feature type="transmembrane region" description="Helical" evidence="1">
    <location>
        <begin position="172"/>
        <end position="191"/>
    </location>
</feature>
<evidence type="ECO:0000313" key="2">
    <source>
        <dbReference type="EMBL" id="HEF65466.1"/>
    </source>
</evidence>
<keyword evidence="1" id="KW-0472">Membrane</keyword>